<name>A0A517T6R0_9PLAN</name>
<dbReference type="Gene3D" id="3.40.630.90">
    <property type="match status" value="1"/>
</dbReference>
<dbReference type="InterPro" id="IPR016181">
    <property type="entry name" value="Acyl_CoA_acyltransferase"/>
</dbReference>
<dbReference type="AlphaFoldDB" id="A0A517T6R0"/>
<dbReference type="RefSeq" id="WP_145260894.1">
    <property type="nucleotide sequence ID" value="NZ_CP036316.1"/>
</dbReference>
<proteinExistence type="predicted"/>
<dbReference type="InterPro" id="IPR000182">
    <property type="entry name" value="GNAT_dom"/>
</dbReference>
<dbReference type="GO" id="GO:0016747">
    <property type="term" value="F:acyltransferase activity, transferring groups other than amino-acyl groups"/>
    <property type="evidence" value="ECO:0007669"/>
    <property type="project" value="InterPro"/>
</dbReference>
<keyword evidence="3" id="KW-1185">Reference proteome</keyword>
<organism evidence="2 3">
    <name type="scientific">Calycomorphotria hydatis</name>
    <dbReference type="NCBI Taxonomy" id="2528027"/>
    <lineage>
        <taxon>Bacteria</taxon>
        <taxon>Pseudomonadati</taxon>
        <taxon>Planctomycetota</taxon>
        <taxon>Planctomycetia</taxon>
        <taxon>Planctomycetales</taxon>
        <taxon>Planctomycetaceae</taxon>
        <taxon>Calycomorphotria</taxon>
    </lineage>
</organism>
<evidence type="ECO:0000313" key="2">
    <source>
        <dbReference type="EMBL" id="QDT64050.1"/>
    </source>
</evidence>
<reference evidence="2 3" key="1">
    <citation type="submission" date="2019-02" db="EMBL/GenBank/DDBJ databases">
        <title>Deep-cultivation of Planctomycetes and their phenomic and genomic characterization uncovers novel biology.</title>
        <authorList>
            <person name="Wiegand S."/>
            <person name="Jogler M."/>
            <person name="Boedeker C."/>
            <person name="Pinto D."/>
            <person name="Vollmers J."/>
            <person name="Rivas-Marin E."/>
            <person name="Kohn T."/>
            <person name="Peeters S.H."/>
            <person name="Heuer A."/>
            <person name="Rast P."/>
            <person name="Oberbeckmann S."/>
            <person name="Bunk B."/>
            <person name="Jeske O."/>
            <person name="Meyerdierks A."/>
            <person name="Storesund J.E."/>
            <person name="Kallscheuer N."/>
            <person name="Luecker S."/>
            <person name="Lage O.M."/>
            <person name="Pohl T."/>
            <person name="Merkel B.J."/>
            <person name="Hornburger P."/>
            <person name="Mueller R.-W."/>
            <person name="Bruemmer F."/>
            <person name="Labrenz M."/>
            <person name="Spormann A.M."/>
            <person name="Op den Camp H."/>
            <person name="Overmann J."/>
            <person name="Amann R."/>
            <person name="Jetten M.S.M."/>
            <person name="Mascher T."/>
            <person name="Medema M.H."/>
            <person name="Devos D.P."/>
            <person name="Kaster A.-K."/>
            <person name="Ovreas L."/>
            <person name="Rohde M."/>
            <person name="Galperin M.Y."/>
            <person name="Jogler C."/>
        </authorList>
    </citation>
    <scope>NUCLEOTIDE SEQUENCE [LARGE SCALE GENOMIC DNA]</scope>
    <source>
        <strain evidence="2 3">V22</strain>
    </source>
</reference>
<accession>A0A517T6R0</accession>
<gene>
    <name evidence="2" type="ORF">V22_12800</name>
</gene>
<dbReference type="Proteomes" id="UP000319976">
    <property type="component" value="Chromosome"/>
</dbReference>
<feature type="domain" description="N-acetyltransferase" evidence="1">
    <location>
        <begin position="3"/>
        <end position="152"/>
    </location>
</feature>
<sequence>MAIQVRTSHESDFDAVAGLIFESTNAWYESHGHGKIFSGSPADCRLFCDVYEDLDPGGCLVAVETSTQNIVGSCFVHPRETHMSLGIMNASPAAAGLGVAKSLLREIIRMAEEAKKPLRLFSSAFNLDSYSLYTRHGFAPYAVFQDMIFQVPEEGVTSDVISTDGVRPASLDDLDHIVALEQKIWGCSRRGDWEYFIRNERGIWHVSVIESAKGEITGVLASVNHPGSNMLGPGIAVDSDAAASLVLAELNVHRGRSPVFLVPAADKKLVALMYGLGARNCELHVGQSLGPAPDIRGVVMPTFMPETG</sequence>
<dbReference type="EMBL" id="CP036316">
    <property type="protein sequence ID" value="QDT64050.1"/>
    <property type="molecule type" value="Genomic_DNA"/>
</dbReference>
<dbReference type="Pfam" id="PF00583">
    <property type="entry name" value="Acetyltransf_1"/>
    <property type="match status" value="1"/>
</dbReference>
<dbReference type="KEGG" id="chya:V22_12800"/>
<dbReference type="OrthoDB" id="46888at2"/>
<dbReference type="SUPFAM" id="SSF55729">
    <property type="entry name" value="Acyl-CoA N-acyltransferases (Nat)"/>
    <property type="match status" value="1"/>
</dbReference>
<dbReference type="Gene3D" id="3.40.630.30">
    <property type="match status" value="1"/>
</dbReference>
<protein>
    <recommendedName>
        <fullName evidence="1">N-acetyltransferase domain-containing protein</fullName>
    </recommendedName>
</protein>
<dbReference type="PROSITE" id="PS51186">
    <property type="entry name" value="GNAT"/>
    <property type="match status" value="1"/>
</dbReference>
<evidence type="ECO:0000259" key="1">
    <source>
        <dbReference type="PROSITE" id="PS51186"/>
    </source>
</evidence>
<evidence type="ECO:0000313" key="3">
    <source>
        <dbReference type="Proteomes" id="UP000319976"/>
    </source>
</evidence>